<accession>A0A915DA66</accession>
<dbReference type="AlphaFoldDB" id="A0A915DA66"/>
<proteinExistence type="predicted"/>
<keyword evidence="2" id="KW-1185">Reference proteome</keyword>
<feature type="chain" id="PRO_5037157277" evidence="1">
    <location>
        <begin position="29"/>
        <end position="95"/>
    </location>
</feature>
<organism evidence="2 3">
    <name type="scientific">Ditylenchus dipsaci</name>
    <dbReference type="NCBI Taxonomy" id="166011"/>
    <lineage>
        <taxon>Eukaryota</taxon>
        <taxon>Metazoa</taxon>
        <taxon>Ecdysozoa</taxon>
        <taxon>Nematoda</taxon>
        <taxon>Chromadorea</taxon>
        <taxon>Rhabditida</taxon>
        <taxon>Tylenchina</taxon>
        <taxon>Tylenchomorpha</taxon>
        <taxon>Sphaerularioidea</taxon>
        <taxon>Anguinidae</taxon>
        <taxon>Anguininae</taxon>
        <taxon>Ditylenchus</taxon>
    </lineage>
</organism>
<protein>
    <submittedName>
        <fullName evidence="3">Uncharacterized protein</fullName>
    </submittedName>
</protein>
<reference evidence="3" key="1">
    <citation type="submission" date="2022-11" db="UniProtKB">
        <authorList>
            <consortium name="WormBaseParasite"/>
        </authorList>
    </citation>
    <scope>IDENTIFICATION</scope>
</reference>
<dbReference type="Proteomes" id="UP000887574">
    <property type="component" value="Unplaced"/>
</dbReference>
<dbReference type="WBParaSite" id="jg17276">
    <property type="protein sequence ID" value="jg17276"/>
    <property type="gene ID" value="jg17276"/>
</dbReference>
<feature type="signal peptide" evidence="1">
    <location>
        <begin position="1"/>
        <end position="28"/>
    </location>
</feature>
<evidence type="ECO:0000313" key="2">
    <source>
        <dbReference type="Proteomes" id="UP000887574"/>
    </source>
</evidence>
<sequence>MKNILLITKFACFTALLIILLSTLEIKAGDNEGDALDETTLTNIENPNRQPKSKGKILYMAESRYFSHFNFSVQLANTLHAHGYEVIGDGIFSRG</sequence>
<evidence type="ECO:0000313" key="3">
    <source>
        <dbReference type="WBParaSite" id="jg17276"/>
    </source>
</evidence>
<keyword evidence="1" id="KW-0732">Signal</keyword>
<evidence type="ECO:0000256" key="1">
    <source>
        <dbReference type="SAM" id="SignalP"/>
    </source>
</evidence>
<name>A0A915DA66_9BILA</name>